<protein>
    <submittedName>
        <fullName evidence="2">Uncharacterized protein</fullName>
    </submittedName>
</protein>
<reference evidence="2 3" key="1">
    <citation type="submission" date="2024-11" db="EMBL/GenBank/DDBJ databases">
        <authorList>
            <person name="Heng Y.C."/>
            <person name="Lim A.C.H."/>
            <person name="Lee J.K.Y."/>
            <person name="Kittelmann S."/>
        </authorList>
    </citation>
    <scope>NUCLEOTIDE SEQUENCE [LARGE SCALE GENOMIC DNA]</scope>
    <source>
        <strain evidence="2 3">WILCCON 0269</strain>
    </source>
</reference>
<gene>
    <name evidence="2" type="ORF">ACJDU8_17235</name>
</gene>
<evidence type="ECO:0000256" key="1">
    <source>
        <dbReference type="SAM" id="Phobius"/>
    </source>
</evidence>
<comment type="caution">
    <text evidence="2">The sequence shown here is derived from an EMBL/GenBank/DDBJ whole genome shotgun (WGS) entry which is preliminary data.</text>
</comment>
<dbReference type="EMBL" id="JBJHZX010000028">
    <property type="protein sequence ID" value="MFL0197288.1"/>
    <property type="molecule type" value="Genomic_DNA"/>
</dbReference>
<sequence length="216" mass="23312">MLYGAGIVFLSMLLISVLAKPMLLRKKWQAGIVYGLAAAICFFVFFMSEYLDYSAQQAYFKDQIQRLTASNWQPPQVTGNVTPVNPTSANYISISMPQNLQGDFVALQNDLTALQNSINSAKTTTQQPINNQITAFLDNYGPTQNSTINLTVVGSTGAKATAVCHYKTTDSTYTGTIGSNGRAIIPIKIGTSTPGYQVDIDVAAGSANTRTSFRAQ</sequence>
<dbReference type="RefSeq" id="WP_406793393.1">
    <property type="nucleotide sequence ID" value="NZ_JBJHZX010000028.1"/>
</dbReference>
<keyword evidence="1" id="KW-0812">Transmembrane</keyword>
<organism evidence="2 3">
    <name type="scientific">Candidatus Clostridium eludens</name>
    <dbReference type="NCBI Taxonomy" id="3381663"/>
    <lineage>
        <taxon>Bacteria</taxon>
        <taxon>Bacillati</taxon>
        <taxon>Bacillota</taxon>
        <taxon>Clostridia</taxon>
        <taxon>Eubacteriales</taxon>
        <taxon>Clostridiaceae</taxon>
        <taxon>Clostridium</taxon>
    </lineage>
</organism>
<proteinExistence type="predicted"/>
<accession>A0ABW8SQ48</accession>
<feature type="transmembrane region" description="Helical" evidence="1">
    <location>
        <begin position="29"/>
        <end position="51"/>
    </location>
</feature>
<evidence type="ECO:0000313" key="3">
    <source>
        <dbReference type="Proteomes" id="UP001623660"/>
    </source>
</evidence>
<name>A0ABW8SQ48_9CLOT</name>
<evidence type="ECO:0000313" key="2">
    <source>
        <dbReference type="EMBL" id="MFL0197288.1"/>
    </source>
</evidence>
<dbReference type="Proteomes" id="UP001623660">
    <property type="component" value="Unassembled WGS sequence"/>
</dbReference>
<keyword evidence="1" id="KW-1133">Transmembrane helix</keyword>
<keyword evidence="1" id="KW-0472">Membrane</keyword>
<keyword evidence="3" id="KW-1185">Reference proteome</keyword>